<dbReference type="Gene3D" id="3.30.700.10">
    <property type="entry name" value="Glycoprotein, Type 4 Pilin"/>
    <property type="match status" value="2"/>
</dbReference>
<reference evidence="4 5" key="1">
    <citation type="journal article" date="2016" name="Nat. Commun.">
        <title>Thousands of microbial genomes shed light on interconnected biogeochemical processes in an aquifer system.</title>
        <authorList>
            <person name="Anantharaman K."/>
            <person name="Brown C.T."/>
            <person name="Hug L.A."/>
            <person name="Sharon I."/>
            <person name="Castelle C.J."/>
            <person name="Probst A.J."/>
            <person name="Thomas B.C."/>
            <person name="Singh A."/>
            <person name="Wilkins M.J."/>
            <person name="Karaoz U."/>
            <person name="Brodie E.L."/>
            <person name="Williams K.H."/>
            <person name="Hubbard S.S."/>
            <person name="Banfield J.F."/>
        </authorList>
    </citation>
    <scope>NUCLEOTIDE SEQUENCE [LARGE SCALE GENOMIC DNA]</scope>
</reference>
<evidence type="ECO:0000256" key="1">
    <source>
        <dbReference type="SAM" id="Coils"/>
    </source>
</evidence>
<evidence type="ECO:0000256" key="3">
    <source>
        <dbReference type="SAM" id="Phobius"/>
    </source>
</evidence>
<dbReference type="Proteomes" id="UP000179102">
    <property type="component" value="Unassembled WGS sequence"/>
</dbReference>
<evidence type="ECO:0000256" key="2">
    <source>
        <dbReference type="SAM" id="MobiDB-lite"/>
    </source>
</evidence>
<evidence type="ECO:0000313" key="4">
    <source>
        <dbReference type="EMBL" id="OGD86927.1"/>
    </source>
</evidence>
<dbReference type="EMBL" id="MFAZ01000026">
    <property type="protein sequence ID" value="OGD86927.1"/>
    <property type="molecule type" value="Genomic_DNA"/>
</dbReference>
<dbReference type="InterPro" id="IPR045584">
    <property type="entry name" value="Pilin-like"/>
</dbReference>
<name>A0A1F5G502_9BACT</name>
<accession>A0A1F5G502</accession>
<proteinExistence type="predicted"/>
<evidence type="ECO:0000313" key="5">
    <source>
        <dbReference type="Proteomes" id="UP000179102"/>
    </source>
</evidence>
<feature type="compositionally biased region" description="Pro residues" evidence="2">
    <location>
        <begin position="31"/>
        <end position="44"/>
    </location>
</feature>
<feature type="region of interest" description="Disordered" evidence="2">
    <location>
        <begin position="1"/>
        <end position="58"/>
    </location>
</feature>
<dbReference type="SUPFAM" id="SSF54523">
    <property type="entry name" value="Pili subunits"/>
    <property type="match status" value="2"/>
</dbReference>
<organism evidence="4 5">
    <name type="scientific">Candidatus Curtissbacteria bacterium RIFCSPHIGHO2_01_FULL_41_11</name>
    <dbReference type="NCBI Taxonomy" id="1797711"/>
    <lineage>
        <taxon>Bacteria</taxon>
        <taxon>Candidatus Curtissiibacteriota</taxon>
    </lineage>
</organism>
<keyword evidence="3" id="KW-1133">Transmembrane helix</keyword>
<keyword evidence="3" id="KW-0472">Membrane</keyword>
<keyword evidence="1" id="KW-0175">Coiled coil</keyword>
<protein>
    <submittedName>
        <fullName evidence="4">Uncharacterized protein</fullName>
    </submittedName>
</protein>
<feature type="coiled-coil region" evidence="1">
    <location>
        <begin position="420"/>
        <end position="473"/>
    </location>
</feature>
<comment type="caution">
    <text evidence="4">The sequence shown here is derived from an EMBL/GenBank/DDBJ whole genome shotgun (WGS) entry which is preliminary data.</text>
</comment>
<sequence length="924" mass="103739">MKDEDFSGIHPDSFPPANDPGIKSQSRAEVTPPPGQLLPDPSAPTQPETPVLSPPTNMDDENHSKFSFLKKKIFVLVFLLLFLVAGSAGAFFYLNKKVTGYTLIPDDTHFYLALSVKKHPQVQKLLDLGRMMPGGEKMIKYLDDHRSELFGARKDPFKNILDLADTEVFLAKISSDPPPVIISSGRTNTTSTLEHLVNIVEFKNSKAEKDAFKKLGDDSNIILTNEAYGSAQVAKLELKSQSEEEKTDTFSTGLLPYQVTLPLSKSIFATSINKYLIAAEQEDDVKKVIDIATNAKEKKLVSLAEDEDHTEVSSHFPKEYLVKFYQRQVLAPFSNLSPGTTLPLIGGNYDTTEQSAEGDNVFTTKRGLSIVAQDNGVDFTSYQLTKKSRISEGLKHGFTIENSLANRLPSVFNSNQPFIYTEVKNIKGAIEDQLEQLEDVAKNSSDENQKKNFEDAKRRIEDLKKKFKEEFEIDADSDLLSWMESNAAMIFTAGFGGKAPELLFVFEVDNANDVETKLSKIKLRDYSELQKQSETLSRDSIRRSDLSQMRRALELYYQDERRYPKTQQELEGEYIYKLPKDPKTEELYVYKSLNNGGGYEIRANLELSEPLVVTNQSAEIGYSYYDKVSKIPKISAKVDTYNDINFYSYPLYSYKDDQYTFRFAADGNFAVMSFGTSDQSMKDIFDFEKTSSNTLATEVSWQEQFARAPKNLGSVAYIVPENIMGLVDYFTMKEPSYKEYVNDDWMTILRGYLKSLKSIGITTTQEGKTLISNSFVNVQKLGDDENRKVEEALDRVLNGKGVGSRQNQARDSARKSDVGQLATALQAYYTSPGNGKYPETLDELTKSGDIKIVPKDPATNENYGYLKCNNAEVAVYAKLEDTGTYWVWSSETGRAVDSKVASAPSSCNVFGEKSGLNWKNLLPI</sequence>
<dbReference type="AlphaFoldDB" id="A0A1F5G502"/>
<keyword evidence="3" id="KW-0812">Transmembrane</keyword>
<gene>
    <name evidence="4" type="ORF">A2870_00380</name>
</gene>
<feature type="transmembrane region" description="Helical" evidence="3">
    <location>
        <begin position="73"/>
        <end position="94"/>
    </location>
</feature>